<dbReference type="Pfam" id="PF13742">
    <property type="entry name" value="tRNA_anti_2"/>
    <property type="match status" value="1"/>
</dbReference>
<dbReference type="RefSeq" id="WP_189497036.1">
    <property type="nucleotide sequence ID" value="NZ_BMZH01000005.1"/>
</dbReference>
<dbReference type="GO" id="GO:0009318">
    <property type="term" value="C:exodeoxyribonuclease VII complex"/>
    <property type="evidence" value="ECO:0007669"/>
    <property type="project" value="UniProtKB-UniRule"/>
</dbReference>
<dbReference type="NCBIfam" id="TIGR00237">
    <property type="entry name" value="xseA"/>
    <property type="match status" value="1"/>
</dbReference>
<comment type="catalytic activity">
    <reaction evidence="5 6">
        <text>Exonucleolytic cleavage in either 5'- to 3'- or 3'- to 5'-direction to yield nucleoside 5'-phosphates.</text>
        <dbReference type="EC" id="3.1.11.6"/>
    </reaction>
</comment>
<evidence type="ECO:0000256" key="2">
    <source>
        <dbReference type="ARBA" id="ARBA00022722"/>
    </source>
</evidence>
<dbReference type="EMBL" id="BMZH01000005">
    <property type="protein sequence ID" value="GHA92922.1"/>
    <property type="molecule type" value="Genomic_DNA"/>
</dbReference>
<dbReference type="PANTHER" id="PTHR30008">
    <property type="entry name" value="EXODEOXYRIBONUCLEASE 7 LARGE SUBUNIT"/>
    <property type="match status" value="1"/>
</dbReference>
<feature type="domain" description="Exonuclease VII large subunit C-terminal" evidence="8">
    <location>
        <begin position="123"/>
        <end position="433"/>
    </location>
</feature>
<evidence type="ECO:0000256" key="7">
    <source>
        <dbReference type="SAM" id="MobiDB-lite"/>
    </source>
</evidence>
<feature type="region of interest" description="Disordered" evidence="7">
    <location>
        <begin position="439"/>
        <end position="462"/>
    </location>
</feature>
<keyword evidence="2 5" id="KW-0540">Nuclease</keyword>
<keyword evidence="4 5" id="KW-0269">Exonuclease</keyword>
<proteinExistence type="inferred from homology"/>
<evidence type="ECO:0000313" key="11">
    <source>
        <dbReference type="Proteomes" id="UP000634004"/>
    </source>
</evidence>
<evidence type="ECO:0000256" key="1">
    <source>
        <dbReference type="ARBA" id="ARBA00022490"/>
    </source>
</evidence>
<dbReference type="InterPro" id="IPR020579">
    <property type="entry name" value="Exonuc_VII_lsu_C"/>
</dbReference>
<evidence type="ECO:0000256" key="4">
    <source>
        <dbReference type="ARBA" id="ARBA00022839"/>
    </source>
</evidence>
<dbReference type="Pfam" id="PF02601">
    <property type="entry name" value="Exonuc_VII_L"/>
    <property type="match status" value="1"/>
</dbReference>
<dbReference type="GO" id="GO:0003676">
    <property type="term" value="F:nucleic acid binding"/>
    <property type="evidence" value="ECO:0007669"/>
    <property type="project" value="InterPro"/>
</dbReference>
<gene>
    <name evidence="5 10" type="primary">xseA</name>
    <name evidence="10" type="ORF">GCM10009069_14960</name>
</gene>
<sequence length="462" mass="50625">MDNAPEFTVSELAGNIKRTIEESFGRVRVRGELGRVTIAKSGHCYLDMKDDRAVINSIIWKGTMSRLSMRPEEGMEVIVEGKVSTYPGRSNYQLVIEKMELAGEGALMALLERRKKAFAAEGLFDADRKRVLPFMPKVIGVVTSPTGAVIRDILHRIEDRFPVHVLVWPVLVQGDKAAQQIAGAITGFNHADGFPRPDVLIVARGGGSLEDLWCFNEDIVVRAAANSKIPLISAVGHETDWTLIDYVSDKRAPTPTGAAEVAVPVRDDWLETVADLGLRLMRGLRRSVNDREVRLRGARLPHLNTVLGPPTQRFDAARLPSLARLLDPKRMRLNAFGSRLVDGGSAQLRRRTQDHAQRLNRVQGALQASALRGLEDRRNRLDRAASLLDAYSYQGVLKRGYALVTDVDGGVIRSAETPAPGQGVTLTFADGKRAAVIDGATARKKPAKKQSSPPNSPQASLF</sequence>
<dbReference type="AlphaFoldDB" id="A0A8J3G294"/>
<protein>
    <recommendedName>
        <fullName evidence="5">Exodeoxyribonuclease 7 large subunit</fullName>
        <ecNumber evidence="5">3.1.11.6</ecNumber>
    </recommendedName>
    <alternativeName>
        <fullName evidence="5">Exodeoxyribonuclease VII large subunit</fullName>
        <shortName evidence="5">Exonuclease VII large subunit</shortName>
    </alternativeName>
</protein>
<comment type="caution">
    <text evidence="10">The sequence shown here is derived from an EMBL/GenBank/DDBJ whole genome shotgun (WGS) entry which is preliminary data.</text>
</comment>
<dbReference type="GO" id="GO:0008855">
    <property type="term" value="F:exodeoxyribonuclease VII activity"/>
    <property type="evidence" value="ECO:0007669"/>
    <property type="project" value="UniProtKB-UniRule"/>
</dbReference>
<evidence type="ECO:0000313" key="10">
    <source>
        <dbReference type="EMBL" id="GHA92922.1"/>
    </source>
</evidence>
<dbReference type="InterPro" id="IPR025824">
    <property type="entry name" value="OB-fold_nuc-bd_dom"/>
</dbReference>
<dbReference type="EC" id="3.1.11.6" evidence="5"/>
<reference evidence="10" key="2">
    <citation type="submission" date="2020-09" db="EMBL/GenBank/DDBJ databases">
        <authorList>
            <person name="Sun Q."/>
            <person name="Kim S."/>
        </authorList>
    </citation>
    <scope>NUCLEOTIDE SEQUENCE</scope>
    <source>
        <strain evidence="10">KCTC 32513</strain>
    </source>
</reference>
<evidence type="ECO:0000256" key="3">
    <source>
        <dbReference type="ARBA" id="ARBA00022801"/>
    </source>
</evidence>
<evidence type="ECO:0000256" key="5">
    <source>
        <dbReference type="HAMAP-Rule" id="MF_00378"/>
    </source>
</evidence>
<evidence type="ECO:0000259" key="9">
    <source>
        <dbReference type="Pfam" id="PF13742"/>
    </source>
</evidence>
<dbReference type="Proteomes" id="UP000634004">
    <property type="component" value="Unassembled WGS sequence"/>
</dbReference>
<dbReference type="HAMAP" id="MF_00378">
    <property type="entry name" value="Exonuc_7_L"/>
    <property type="match status" value="1"/>
</dbReference>
<comment type="subunit">
    <text evidence="5">Heterooligomer composed of large and small subunits.</text>
</comment>
<organism evidence="10 11">
    <name type="scientific">Algimonas arctica</name>
    <dbReference type="NCBI Taxonomy" id="1479486"/>
    <lineage>
        <taxon>Bacteria</taxon>
        <taxon>Pseudomonadati</taxon>
        <taxon>Pseudomonadota</taxon>
        <taxon>Alphaproteobacteria</taxon>
        <taxon>Maricaulales</taxon>
        <taxon>Robiginitomaculaceae</taxon>
        <taxon>Algimonas</taxon>
    </lineage>
</organism>
<evidence type="ECO:0000256" key="6">
    <source>
        <dbReference type="RuleBase" id="RU004355"/>
    </source>
</evidence>
<dbReference type="InterPro" id="IPR003753">
    <property type="entry name" value="Exonuc_VII_L"/>
</dbReference>
<feature type="domain" description="OB-fold nucleic acid binding" evidence="9">
    <location>
        <begin position="7"/>
        <end position="100"/>
    </location>
</feature>
<accession>A0A8J3G294</accession>
<keyword evidence="11" id="KW-1185">Reference proteome</keyword>
<dbReference type="GO" id="GO:0006308">
    <property type="term" value="P:DNA catabolic process"/>
    <property type="evidence" value="ECO:0007669"/>
    <property type="project" value="UniProtKB-UniRule"/>
</dbReference>
<comment type="function">
    <text evidence="5">Bidirectionally degrades single-stranded DNA into large acid-insoluble oligonucleotides, which are then degraded further into small acid-soluble oligonucleotides.</text>
</comment>
<name>A0A8J3G294_9PROT</name>
<reference evidence="10" key="1">
    <citation type="journal article" date="2014" name="Int. J. Syst. Evol. Microbiol.">
        <title>Complete genome sequence of Corynebacterium casei LMG S-19264T (=DSM 44701T), isolated from a smear-ripened cheese.</title>
        <authorList>
            <consortium name="US DOE Joint Genome Institute (JGI-PGF)"/>
            <person name="Walter F."/>
            <person name="Albersmeier A."/>
            <person name="Kalinowski J."/>
            <person name="Ruckert C."/>
        </authorList>
    </citation>
    <scope>NUCLEOTIDE SEQUENCE</scope>
    <source>
        <strain evidence="10">KCTC 32513</strain>
    </source>
</reference>
<dbReference type="PANTHER" id="PTHR30008:SF0">
    <property type="entry name" value="EXODEOXYRIBONUCLEASE 7 LARGE SUBUNIT"/>
    <property type="match status" value="1"/>
</dbReference>
<dbReference type="CDD" id="cd04489">
    <property type="entry name" value="ExoVII_LU_OBF"/>
    <property type="match status" value="1"/>
</dbReference>
<keyword evidence="1 5" id="KW-0963">Cytoplasm</keyword>
<feature type="compositionally biased region" description="Polar residues" evidence="7">
    <location>
        <begin position="449"/>
        <end position="462"/>
    </location>
</feature>
<comment type="similarity">
    <text evidence="5 6">Belongs to the XseA family.</text>
</comment>
<dbReference type="GO" id="GO:0005737">
    <property type="term" value="C:cytoplasm"/>
    <property type="evidence" value="ECO:0007669"/>
    <property type="project" value="UniProtKB-SubCell"/>
</dbReference>
<keyword evidence="3 5" id="KW-0378">Hydrolase</keyword>
<evidence type="ECO:0000259" key="8">
    <source>
        <dbReference type="Pfam" id="PF02601"/>
    </source>
</evidence>
<comment type="subcellular location">
    <subcellularLocation>
        <location evidence="5 6">Cytoplasm</location>
    </subcellularLocation>
</comment>